<dbReference type="InterPro" id="IPR013162">
    <property type="entry name" value="CD80_C2-set"/>
</dbReference>
<evidence type="ECO:0000256" key="5">
    <source>
        <dbReference type="ARBA" id="ARBA00023319"/>
    </source>
</evidence>
<dbReference type="Proteomes" id="UP000747542">
    <property type="component" value="Unassembled WGS sequence"/>
</dbReference>
<keyword evidence="5" id="KW-0393">Immunoglobulin domain</keyword>
<dbReference type="EMBL" id="JAHLQT010028947">
    <property type="protein sequence ID" value="KAG7161566.1"/>
    <property type="molecule type" value="Genomic_DNA"/>
</dbReference>
<evidence type="ECO:0000256" key="2">
    <source>
        <dbReference type="ARBA" id="ARBA00023136"/>
    </source>
</evidence>
<dbReference type="GO" id="GO:0005886">
    <property type="term" value="C:plasma membrane"/>
    <property type="evidence" value="ECO:0007669"/>
    <property type="project" value="TreeGrafter"/>
</dbReference>
<evidence type="ECO:0000313" key="7">
    <source>
        <dbReference type="EMBL" id="KAG7161566.1"/>
    </source>
</evidence>
<dbReference type="PANTHER" id="PTHR11640">
    <property type="entry name" value="NEPHRIN"/>
    <property type="match status" value="1"/>
</dbReference>
<dbReference type="InterPro" id="IPR051275">
    <property type="entry name" value="Cell_adhesion_signaling"/>
</dbReference>
<dbReference type="PANTHER" id="PTHR11640:SF136">
    <property type="entry name" value="NEPHRIN"/>
    <property type="match status" value="1"/>
</dbReference>
<dbReference type="PROSITE" id="PS50835">
    <property type="entry name" value="IG_LIKE"/>
    <property type="match status" value="2"/>
</dbReference>
<proteinExistence type="predicted"/>
<dbReference type="GO" id="GO:0005911">
    <property type="term" value="C:cell-cell junction"/>
    <property type="evidence" value="ECO:0007669"/>
    <property type="project" value="TreeGrafter"/>
</dbReference>
<comment type="subcellular location">
    <subcellularLocation>
        <location evidence="1">Membrane</location>
        <topology evidence="1">Single-pass type I membrane protein</topology>
    </subcellularLocation>
</comment>
<dbReference type="Gene3D" id="2.60.40.10">
    <property type="entry name" value="Immunoglobulins"/>
    <property type="match status" value="2"/>
</dbReference>
<accession>A0A8J5JPF8</accession>
<dbReference type="GO" id="GO:0098609">
    <property type="term" value="P:cell-cell adhesion"/>
    <property type="evidence" value="ECO:0007669"/>
    <property type="project" value="TreeGrafter"/>
</dbReference>
<dbReference type="InterPro" id="IPR036179">
    <property type="entry name" value="Ig-like_dom_sf"/>
</dbReference>
<protein>
    <submittedName>
        <fullName evidence="7">Nephrin-like 9</fullName>
    </submittedName>
</protein>
<dbReference type="InterPro" id="IPR013783">
    <property type="entry name" value="Ig-like_fold"/>
</dbReference>
<dbReference type="Pfam" id="PF08205">
    <property type="entry name" value="C2-set_2"/>
    <property type="match status" value="1"/>
</dbReference>
<evidence type="ECO:0000256" key="3">
    <source>
        <dbReference type="ARBA" id="ARBA00023157"/>
    </source>
</evidence>
<keyword evidence="4" id="KW-0325">Glycoprotein</keyword>
<comment type="caution">
    <text evidence="7">The sequence shown here is derived from an EMBL/GenBank/DDBJ whole genome shotgun (WGS) entry which is preliminary data.</text>
</comment>
<reference evidence="7" key="1">
    <citation type="journal article" date="2021" name="Sci. Adv.">
        <title>The American lobster genome reveals insights on longevity, neural, and immune adaptations.</title>
        <authorList>
            <person name="Polinski J.M."/>
            <person name="Zimin A.V."/>
            <person name="Clark K.F."/>
            <person name="Kohn A.B."/>
            <person name="Sadowski N."/>
            <person name="Timp W."/>
            <person name="Ptitsyn A."/>
            <person name="Khanna P."/>
            <person name="Romanova D.Y."/>
            <person name="Williams P."/>
            <person name="Greenwood S.J."/>
            <person name="Moroz L.L."/>
            <person name="Walt D.R."/>
            <person name="Bodnar A.G."/>
        </authorList>
    </citation>
    <scope>NUCLEOTIDE SEQUENCE</scope>
    <source>
        <strain evidence="7">GMGI-L3</strain>
    </source>
</reference>
<dbReference type="AlphaFoldDB" id="A0A8J5JPF8"/>
<evidence type="ECO:0000259" key="6">
    <source>
        <dbReference type="PROSITE" id="PS50835"/>
    </source>
</evidence>
<keyword evidence="3" id="KW-1015">Disulfide bond</keyword>
<dbReference type="GO" id="GO:0050839">
    <property type="term" value="F:cell adhesion molecule binding"/>
    <property type="evidence" value="ECO:0007669"/>
    <property type="project" value="TreeGrafter"/>
</dbReference>
<organism evidence="7 8">
    <name type="scientific">Homarus americanus</name>
    <name type="common">American lobster</name>
    <dbReference type="NCBI Taxonomy" id="6706"/>
    <lineage>
        <taxon>Eukaryota</taxon>
        <taxon>Metazoa</taxon>
        <taxon>Ecdysozoa</taxon>
        <taxon>Arthropoda</taxon>
        <taxon>Crustacea</taxon>
        <taxon>Multicrustacea</taxon>
        <taxon>Malacostraca</taxon>
        <taxon>Eumalacostraca</taxon>
        <taxon>Eucarida</taxon>
        <taxon>Decapoda</taxon>
        <taxon>Pleocyemata</taxon>
        <taxon>Astacidea</taxon>
        <taxon>Nephropoidea</taxon>
        <taxon>Nephropidae</taxon>
        <taxon>Homarus</taxon>
    </lineage>
</organism>
<keyword evidence="2" id="KW-0472">Membrane</keyword>
<feature type="domain" description="Ig-like" evidence="6">
    <location>
        <begin position="5"/>
        <end position="102"/>
    </location>
</feature>
<dbReference type="InterPro" id="IPR007110">
    <property type="entry name" value="Ig-like_dom"/>
</dbReference>
<keyword evidence="8" id="KW-1185">Reference proteome</keyword>
<feature type="domain" description="Ig-like" evidence="6">
    <location>
        <begin position="107"/>
        <end position="198"/>
    </location>
</feature>
<dbReference type="SUPFAM" id="SSF48726">
    <property type="entry name" value="Immunoglobulin"/>
    <property type="match status" value="2"/>
</dbReference>
<name>A0A8J5JPF8_HOMAM</name>
<evidence type="ECO:0000256" key="4">
    <source>
        <dbReference type="ARBA" id="ARBA00023180"/>
    </source>
</evidence>
<evidence type="ECO:0000256" key="1">
    <source>
        <dbReference type="ARBA" id="ARBA00004479"/>
    </source>
</evidence>
<gene>
    <name evidence="7" type="primary">Nphs1-L9</name>
    <name evidence="7" type="ORF">Hamer_G014126</name>
</gene>
<sequence>MYDAPRLVAITGPSQVEEGKTLDLTCTTSVSNPPASLTWSVAGEIVEETKSVVGRHEDGGWVTSSDLIRYPMGRANVSEVMVECHALNPAVNHIVKQFKSITVTKPPGVPVFEGNLRREVVAGTTLDVTCTTVGGHPPPTMRIYKEAEATLTDLRREGNLTRARAEVRVAPEDNGAKLTCEASSSPQTTPVSTSSTLTVLCKTLAVNNTSSSPPYTHTHTHTRTLKVSHDVGLVSSGSAWSHVMH</sequence>
<evidence type="ECO:0000313" key="8">
    <source>
        <dbReference type="Proteomes" id="UP000747542"/>
    </source>
</evidence>